<proteinExistence type="predicted"/>
<organism evidence="4 5">
    <name type="scientific">Corynebacterium phocae</name>
    <dbReference type="NCBI Taxonomy" id="161895"/>
    <lineage>
        <taxon>Bacteria</taxon>
        <taxon>Bacillati</taxon>
        <taxon>Actinomycetota</taxon>
        <taxon>Actinomycetes</taxon>
        <taxon>Mycobacteriales</taxon>
        <taxon>Corynebacteriaceae</taxon>
        <taxon>Corynebacterium</taxon>
    </lineage>
</organism>
<dbReference type="InterPro" id="IPR050766">
    <property type="entry name" value="Bact_Lucif_Oxidored"/>
</dbReference>
<evidence type="ECO:0000313" key="5">
    <source>
        <dbReference type="Proteomes" id="UP000185491"/>
    </source>
</evidence>
<keyword evidence="5" id="KW-1185">Reference proteome</keyword>
<feature type="domain" description="Luciferase-like" evidence="3">
    <location>
        <begin position="14"/>
        <end position="309"/>
    </location>
</feature>
<dbReference type="GO" id="GO:0016705">
    <property type="term" value="F:oxidoreductase activity, acting on paired donors, with incorporation or reduction of molecular oxygen"/>
    <property type="evidence" value="ECO:0007669"/>
    <property type="project" value="InterPro"/>
</dbReference>
<dbReference type="PANTHER" id="PTHR30137:SF8">
    <property type="entry name" value="BLR5498 PROTEIN"/>
    <property type="match status" value="1"/>
</dbReference>
<dbReference type="Gene3D" id="3.20.20.30">
    <property type="entry name" value="Luciferase-like domain"/>
    <property type="match status" value="1"/>
</dbReference>
<gene>
    <name evidence="4" type="ORF">CPHO_00430</name>
</gene>
<name>A0A1L7D0P4_9CORY</name>
<dbReference type="AlphaFoldDB" id="A0A1L7D0P4"/>
<sequence length="345" mass="37830">MNMTHQQNPETLKFGLDTFGDVHDGGHVAGLKNVVAQAKLADQVGLDSFNVGEHHRDDYAISAPDTVLAHLAGVTDNIHLGTAVIVLSSDDPVRVYERFSTLQALSDNRAELTIGRGSFTESFPLFGYDLSNYEELFEEKVAMLAELVNNRPVTWHGKHTQSLENQELWPPMDGSTLPVFVAVGGSPESVVRAAKYDFGLRVAIIGGAVSRFAPLTELYRLAQEEFGHQPGKSIGWHSPGLIADSDDAAYEAFYDQHMQHLQRLGRERGWQPMTRDRFDAEVRDGALFVGSPETVARKIAHGFTALGADTFDLKIGSGTHAAEMKSIELYGTKVVPLVREMVAAQ</sequence>
<dbReference type="GO" id="GO:0005829">
    <property type="term" value="C:cytosol"/>
    <property type="evidence" value="ECO:0007669"/>
    <property type="project" value="TreeGrafter"/>
</dbReference>
<dbReference type="STRING" id="161895.CPHO_00430"/>
<evidence type="ECO:0000256" key="2">
    <source>
        <dbReference type="ARBA" id="ARBA00023033"/>
    </source>
</evidence>
<evidence type="ECO:0000256" key="1">
    <source>
        <dbReference type="ARBA" id="ARBA00023002"/>
    </source>
</evidence>
<evidence type="ECO:0000313" key="4">
    <source>
        <dbReference type="EMBL" id="APT91648.1"/>
    </source>
</evidence>
<keyword evidence="1" id="KW-0560">Oxidoreductase</keyword>
<dbReference type="KEGG" id="cpho:CPHO_00430"/>
<dbReference type="RefSeq" id="WP_075732283.1">
    <property type="nucleotide sequence ID" value="NZ_CP009249.1"/>
</dbReference>
<dbReference type="EMBL" id="CP009249">
    <property type="protein sequence ID" value="APT91648.1"/>
    <property type="molecule type" value="Genomic_DNA"/>
</dbReference>
<dbReference type="Pfam" id="PF00296">
    <property type="entry name" value="Bac_luciferase"/>
    <property type="match status" value="1"/>
</dbReference>
<accession>A0A1L7D0P4</accession>
<dbReference type="GO" id="GO:0004497">
    <property type="term" value="F:monooxygenase activity"/>
    <property type="evidence" value="ECO:0007669"/>
    <property type="project" value="UniProtKB-KW"/>
</dbReference>
<keyword evidence="2" id="KW-0503">Monooxygenase</keyword>
<protein>
    <submittedName>
        <fullName evidence="4">Luciferase</fullName>
    </submittedName>
</protein>
<dbReference type="InterPro" id="IPR036661">
    <property type="entry name" value="Luciferase-like_sf"/>
</dbReference>
<evidence type="ECO:0000259" key="3">
    <source>
        <dbReference type="Pfam" id="PF00296"/>
    </source>
</evidence>
<dbReference type="Proteomes" id="UP000185491">
    <property type="component" value="Chromosome"/>
</dbReference>
<dbReference type="PANTHER" id="PTHR30137">
    <property type="entry name" value="LUCIFERASE-LIKE MONOOXYGENASE"/>
    <property type="match status" value="1"/>
</dbReference>
<dbReference type="SUPFAM" id="SSF51679">
    <property type="entry name" value="Bacterial luciferase-like"/>
    <property type="match status" value="1"/>
</dbReference>
<dbReference type="InterPro" id="IPR011251">
    <property type="entry name" value="Luciferase-like_dom"/>
</dbReference>
<reference evidence="4 5" key="1">
    <citation type="submission" date="2014-08" db="EMBL/GenBank/DDBJ databases">
        <title>Complete genome sequence of Corynebacterium phocae M408/89/1(T)(=DSM 44612(T)), isolated from the common seal (Phoca vitulina).</title>
        <authorList>
            <person name="Ruckert C."/>
            <person name="Albersmeier A."/>
            <person name="Winkler A."/>
            <person name="Kalinowski J."/>
        </authorList>
    </citation>
    <scope>NUCLEOTIDE SEQUENCE [LARGE SCALE GENOMIC DNA]</scope>
    <source>
        <strain evidence="4 5">M408/89/1</strain>
    </source>
</reference>